<feature type="transmembrane region" description="Helical" evidence="1">
    <location>
        <begin position="48"/>
        <end position="68"/>
    </location>
</feature>
<evidence type="ECO:0000313" key="2">
    <source>
        <dbReference type="EMBL" id="NUB04517.1"/>
    </source>
</evidence>
<accession>A0ABX2KLK0</accession>
<keyword evidence="1" id="KW-0812">Transmembrane</keyword>
<evidence type="ECO:0000256" key="1">
    <source>
        <dbReference type="SAM" id="Phobius"/>
    </source>
</evidence>
<dbReference type="Proteomes" id="UP000605086">
    <property type="component" value="Unassembled WGS sequence"/>
</dbReference>
<dbReference type="RefSeq" id="WP_174475330.1">
    <property type="nucleotide sequence ID" value="NZ_JAGINN010000040.1"/>
</dbReference>
<gene>
    <name evidence="2" type="ORF">GBZ48_35585</name>
</gene>
<organism evidence="2 3">
    <name type="scientific">Azospirillum melinis</name>
    <dbReference type="NCBI Taxonomy" id="328839"/>
    <lineage>
        <taxon>Bacteria</taxon>
        <taxon>Pseudomonadati</taxon>
        <taxon>Pseudomonadota</taxon>
        <taxon>Alphaproteobacteria</taxon>
        <taxon>Rhodospirillales</taxon>
        <taxon>Azospirillaceae</taxon>
        <taxon>Azospirillum</taxon>
    </lineage>
</organism>
<feature type="transmembrane region" description="Helical" evidence="1">
    <location>
        <begin position="17"/>
        <end position="36"/>
    </location>
</feature>
<dbReference type="EMBL" id="WHOS01000125">
    <property type="protein sequence ID" value="NUB04517.1"/>
    <property type="molecule type" value="Genomic_DNA"/>
</dbReference>
<evidence type="ECO:0000313" key="3">
    <source>
        <dbReference type="Proteomes" id="UP000605086"/>
    </source>
</evidence>
<comment type="caution">
    <text evidence="2">The sequence shown here is derived from an EMBL/GenBank/DDBJ whole genome shotgun (WGS) entry which is preliminary data.</text>
</comment>
<reference evidence="2 3" key="1">
    <citation type="submission" date="2019-10" db="EMBL/GenBank/DDBJ databases">
        <title>Genome sequence of Azospirillum melinis.</title>
        <authorList>
            <person name="Ambrosini A."/>
            <person name="Sant'Anna F.H."/>
            <person name="Cassan F.D."/>
            <person name="Souza E.M."/>
            <person name="Passaglia L.M.P."/>
        </authorList>
    </citation>
    <scope>NUCLEOTIDE SEQUENCE [LARGE SCALE GENOMIC DNA]</scope>
    <source>
        <strain evidence="2 3">TMCY0552</strain>
    </source>
</reference>
<keyword evidence="1" id="KW-0472">Membrane</keyword>
<keyword evidence="3" id="KW-1185">Reference proteome</keyword>
<proteinExistence type="predicted"/>
<keyword evidence="1" id="KW-1133">Transmembrane helix</keyword>
<name>A0ABX2KLK0_9PROT</name>
<sequence length="70" mass="8041">MVDLIETLWDILLGNHFLRWFFIGLLIGLFLVGYLIWSGSSMEATDALMGIVVTGFLVLAMRVVFWFFSH</sequence>
<protein>
    <submittedName>
        <fullName evidence="2">Uncharacterized protein</fullName>
    </submittedName>
</protein>